<dbReference type="InterPro" id="IPR014284">
    <property type="entry name" value="RNA_pol_sigma-70_dom"/>
</dbReference>
<dbReference type="PANTHER" id="PTHR43133">
    <property type="entry name" value="RNA POLYMERASE ECF-TYPE SIGMA FACTO"/>
    <property type="match status" value="1"/>
</dbReference>
<organism evidence="8 9">
    <name type="scientific">Lutibacter aestuarii</name>
    <dbReference type="NCBI Taxonomy" id="861111"/>
    <lineage>
        <taxon>Bacteria</taxon>
        <taxon>Pseudomonadati</taxon>
        <taxon>Bacteroidota</taxon>
        <taxon>Flavobacteriia</taxon>
        <taxon>Flavobacteriales</taxon>
        <taxon>Flavobacteriaceae</taxon>
        <taxon>Lutibacter</taxon>
    </lineage>
</organism>
<dbReference type="NCBIfam" id="TIGR02937">
    <property type="entry name" value="sigma70-ECF"/>
    <property type="match status" value="1"/>
</dbReference>
<evidence type="ECO:0000259" key="7">
    <source>
        <dbReference type="Pfam" id="PF08281"/>
    </source>
</evidence>
<keyword evidence="5" id="KW-0804">Transcription</keyword>
<reference evidence="9" key="1">
    <citation type="journal article" date="2019" name="Int. J. Syst. Evol. Microbiol.">
        <title>The Global Catalogue of Microorganisms (GCM) 10K type strain sequencing project: providing services to taxonomists for standard genome sequencing and annotation.</title>
        <authorList>
            <consortium name="The Broad Institute Genomics Platform"/>
            <consortium name="The Broad Institute Genome Sequencing Center for Infectious Disease"/>
            <person name="Wu L."/>
            <person name="Ma J."/>
        </authorList>
    </citation>
    <scope>NUCLEOTIDE SEQUENCE [LARGE SCALE GENOMIC DNA]</scope>
    <source>
        <strain evidence="9">CCUG 60022</strain>
    </source>
</reference>
<evidence type="ECO:0000259" key="6">
    <source>
        <dbReference type="Pfam" id="PF04542"/>
    </source>
</evidence>
<dbReference type="InterPro" id="IPR039425">
    <property type="entry name" value="RNA_pol_sigma-70-like"/>
</dbReference>
<evidence type="ECO:0000256" key="5">
    <source>
        <dbReference type="ARBA" id="ARBA00023163"/>
    </source>
</evidence>
<evidence type="ECO:0000256" key="3">
    <source>
        <dbReference type="ARBA" id="ARBA00023082"/>
    </source>
</evidence>
<dbReference type="InterPro" id="IPR013324">
    <property type="entry name" value="RNA_pol_sigma_r3/r4-like"/>
</dbReference>
<evidence type="ECO:0000256" key="2">
    <source>
        <dbReference type="ARBA" id="ARBA00023015"/>
    </source>
</evidence>
<dbReference type="PANTHER" id="PTHR43133:SF8">
    <property type="entry name" value="RNA POLYMERASE SIGMA FACTOR HI_1459-RELATED"/>
    <property type="match status" value="1"/>
</dbReference>
<dbReference type="InterPro" id="IPR013325">
    <property type="entry name" value="RNA_pol_sigma_r2"/>
</dbReference>
<dbReference type="InterPro" id="IPR036388">
    <property type="entry name" value="WH-like_DNA-bd_sf"/>
</dbReference>
<evidence type="ECO:0000256" key="4">
    <source>
        <dbReference type="ARBA" id="ARBA00023125"/>
    </source>
</evidence>
<evidence type="ECO:0000313" key="9">
    <source>
        <dbReference type="Proteomes" id="UP001597032"/>
    </source>
</evidence>
<gene>
    <name evidence="8" type="ORF">ACFQZW_10135</name>
</gene>
<keyword evidence="3" id="KW-0731">Sigma factor</keyword>
<dbReference type="SUPFAM" id="SSF88946">
    <property type="entry name" value="Sigma2 domain of RNA polymerase sigma factors"/>
    <property type="match status" value="1"/>
</dbReference>
<evidence type="ECO:0000313" key="8">
    <source>
        <dbReference type="EMBL" id="MFD0762440.1"/>
    </source>
</evidence>
<dbReference type="Gene3D" id="1.10.10.10">
    <property type="entry name" value="Winged helix-like DNA-binding domain superfamily/Winged helix DNA-binding domain"/>
    <property type="match status" value="1"/>
</dbReference>
<comment type="similarity">
    <text evidence="1">Belongs to the sigma-70 factor family. ECF subfamily.</text>
</comment>
<protein>
    <submittedName>
        <fullName evidence="8">RNA polymerase sigma factor</fullName>
    </submittedName>
</protein>
<dbReference type="Pfam" id="PF04542">
    <property type="entry name" value="Sigma70_r2"/>
    <property type="match status" value="1"/>
</dbReference>
<keyword evidence="4" id="KW-0238">DNA-binding</keyword>
<keyword evidence="9" id="KW-1185">Reference proteome</keyword>
<dbReference type="RefSeq" id="WP_386782793.1">
    <property type="nucleotide sequence ID" value="NZ_JBHTIC010000008.1"/>
</dbReference>
<proteinExistence type="inferred from homology"/>
<name>A0ABW2Z6L8_9FLAO</name>
<feature type="domain" description="RNA polymerase sigma-70 region 2" evidence="6">
    <location>
        <begin position="24"/>
        <end position="92"/>
    </location>
</feature>
<dbReference type="Proteomes" id="UP001597032">
    <property type="component" value="Unassembled WGS sequence"/>
</dbReference>
<sequence length="191" mass="22404">MNAKPDEYYINETLNGNVNAYAFLVEKYKHMVFTLSLRIVKNREEAEEISQDVFVKTYTNLKSFKGDSKFSTWIYKIAYYASLDVLKKQKRTIYPENIDIFNESDVESVSYGLNFLELQDRKKIINTALLKLSEEERTIVTLFYYEEVSVKEISKIVNLSADNVKIKLYRVRKKLVSILKNVIEPNTINLL</sequence>
<dbReference type="Gene3D" id="1.10.1740.10">
    <property type="match status" value="1"/>
</dbReference>
<keyword evidence="2" id="KW-0805">Transcription regulation</keyword>
<dbReference type="CDD" id="cd06171">
    <property type="entry name" value="Sigma70_r4"/>
    <property type="match status" value="1"/>
</dbReference>
<dbReference type="InterPro" id="IPR007627">
    <property type="entry name" value="RNA_pol_sigma70_r2"/>
</dbReference>
<dbReference type="EMBL" id="JBHTIC010000008">
    <property type="protein sequence ID" value="MFD0762440.1"/>
    <property type="molecule type" value="Genomic_DNA"/>
</dbReference>
<comment type="caution">
    <text evidence="8">The sequence shown here is derived from an EMBL/GenBank/DDBJ whole genome shotgun (WGS) entry which is preliminary data.</text>
</comment>
<dbReference type="InterPro" id="IPR013249">
    <property type="entry name" value="RNA_pol_sigma70_r4_t2"/>
</dbReference>
<dbReference type="Pfam" id="PF08281">
    <property type="entry name" value="Sigma70_r4_2"/>
    <property type="match status" value="1"/>
</dbReference>
<dbReference type="SUPFAM" id="SSF88659">
    <property type="entry name" value="Sigma3 and sigma4 domains of RNA polymerase sigma factors"/>
    <property type="match status" value="1"/>
</dbReference>
<feature type="domain" description="RNA polymerase sigma factor 70 region 4 type 2" evidence="7">
    <location>
        <begin position="124"/>
        <end position="175"/>
    </location>
</feature>
<accession>A0ABW2Z6L8</accession>
<evidence type="ECO:0000256" key="1">
    <source>
        <dbReference type="ARBA" id="ARBA00010641"/>
    </source>
</evidence>